<evidence type="ECO:0000313" key="3">
    <source>
        <dbReference type="Proteomes" id="UP000288805"/>
    </source>
</evidence>
<dbReference type="AlphaFoldDB" id="A0A438D0I9"/>
<proteinExistence type="predicted"/>
<evidence type="ECO:0000256" key="1">
    <source>
        <dbReference type="SAM" id="MobiDB-lite"/>
    </source>
</evidence>
<comment type="caution">
    <text evidence="2">The sequence shown here is derived from an EMBL/GenBank/DDBJ whole genome shotgun (WGS) entry which is preliminary data.</text>
</comment>
<feature type="region of interest" description="Disordered" evidence="1">
    <location>
        <begin position="111"/>
        <end position="140"/>
    </location>
</feature>
<sequence length="263" mass="29104">MFGSTMEMTDIRAMKTCIALSWISWIPAWQSVTLIFGFLIETDLGSQAWIRVGGRLVRGSNQSTQSGQTSVQRDMDPQYATVDQLAKITDTMVSLRDVILRLGQRIDEHQAPLVPIHGTTPHDSSTPPPPPPSGPTIQLDYTVPPLPPPLVQSAPQIGAFVLHGQTETRPHSIVAPAQVADDTQACIERIEQRMRSLHVTDGVMSWDGYDDLPIAALPIKFLMLDIERCTGIGCPCIHLQLYSAVMRRHRLVITTQNMLFCSL</sequence>
<accession>A0A438D0I9</accession>
<protein>
    <submittedName>
        <fullName evidence="2">Uncharacterized protein</fullName>
    </submittedName>
</protein>
<name>A0A438D0I9_VITVI</name>
<organism evidence="2 3">
    <name type="scientific">Vitis vinifera</name>
    <name type="common">Grape</name>
    <dbReference type="NCBI Taxonomy" id="29760"/>
    <lineage>
        <taxon>Eukaryota</taxon>
        <taxon>Viridiplantae</taxon>
        <taxon>Streptophyta</taxon>
        <taxon>Embryophyta</taxon>
        <taxon>Tracheophyta</taxon>
        <taxon>Spermatophyta</taxon>
        <taxon>Magnoliopsida</taxon>
        <taxon>eudicotyledons</taxon>
        <taxon>Gunneridae</taxon>
        <taxon>Pentapetalae</taxon>
        <taxon>rosids</taxon>
        <taxon>Vitales</taxon>
        <taxon>Vitaceae</taxon>
        <taxon>Viteae</taxon>
        <taxon>Vitis</taxon>
    </lineage>
</organism>
<gene>
    <name evidence="2" type="ORF">CK203_115818</name>
</gene>
<evidence type="ECO:0000313" key="2">
    <source>
        <dbReference type="EMBL" id="RVW28989.1"/>
    </source>
</evidence>
<reference evidence="2 3" key="1">
    <citation type="journal article" date="2018" name="PLoS Genet.">
        <title>Population sequencing reveals clonal diversity and ancestral inbreeding in the grapevine cultivar Chardonnay.</title>
        <authorList>
            <person name="Roach M.J."/>
            <person name="Johnson D.L."/>
            <person name="Bohlmann J."/>
            <person name="van Vuuren H.J."/>
            <person name="Jones S.J."/>
            <person name="Pretorius I.S."/>
            <person name="Schmidt S.A."/>
            <person name="Borneman A.R."/>
        </authorList>
    </citation>
    <scope>NUCLEOTIDE SEQUENCE [LARGE SCALE GENOMIC DNA]</scope>
    <source>
        <strain evidence="3">cv. Chardonnay</strain>
        <tissue evidence="2">Leaf</tissue>
    </source>
</reference>
<dbReference type="Proteomes" id="UP000288805">
    <property type="component" value="Unassembled WGS sequence"/>
</dbReference>
<dbReference type="EMBL" id="QGNW01001867">
    <property type="protein sequence ID" value="RVW28989.1"/>
    <property type="molecule type" value="Genomic_DNA"/>
</dbReference>